<name>A0AAV8YX54_9CUCU</name>
<sequence length="284" mass="31725">MYLVPTIRYRRHHEEVPWTQRTQDKSMKTGANFGALQHLLDSFNRVVPVELFDPLLMPYNPRQVSYLHSDGSQVQDVAYRSVTIFSQDTWGNTRDTRFVLLCTLLAVIFTCENVLSAPAENSFVVTSTEASKENGKDGSTNVALLHPVTYEMDIKSDISNRFAKTLVTSKVKNSQTSAKETTFTVVLPEKAFISEFVMEIGGKKLQGAIASGQSAGHVAVSARDSNRFTVSINVEAEGKATFPINERKNEQYELVINIHPGQIVKKLNVEVSKLKIAFRLNPDL</sequence>
<keyword evidence="3" id="KW-1185">Reference proteome</keyword>
<dbReference type="InterPro" id="IPR013694">
    <property type="entry name" value="VIT"/>
</dbReference>
<dbReference type="PANTHER" id="PTHR10338">
    <property type="entry name" value="INTER-ALPHA-TRYPSIN INHIBITOR HEAVY CHAIN FAMILY MEMBER"/>
    <property type="match status" value="1"/>
</dbReference>
<reference evidence="2" key="1">
    <citation type="journal article" date="2023" name="Insect Mol. Biol.">
        <title>Genome sequencing provides insights into the evolution of gene families encoding plant cell wall-degrading enzymes in longhorned beetles.</title>
        <authorList>
            <person name="Shin N.R."/>
            <person name="Okamura Y."/>
            <person name="Kirsch R."/>
            <person name="Pauchet Y."/>
        </authorList>
    </citation>
    <scope>NUCLEOTIDE SEQUENCE</scope>
    <source>
        <strain evidence="2">AMC_N1</strain>
    </source>
</reference>
<proteinExistence type="predicted"/>
<dbReference type="InterPro" id="IPR050934">
    <property type="entry name" value="ITIH"/>
</dbReference>
<protein>
    <recommendedName>
        <fullName evidence="1">VIT domain-containing protein</fullName>
    </recommendedName>
</protein>
<evidence type="ECO:0000259" key="1">
    <source>
        <dbReference type="PROSITE" id="PS51468"/>
    </source>
</evidence>
<dbReference type="SMART" id="SM00609">
    <property type="entry name" value="VIT"/>
    <property type="match status" value="1"/>
</dbReference>
<feature type="domain" description="VIT" evidence="1">
    <location>
        <begin position="133"/>
        <end position="273"/>
    </location>
</feature>
<organism evidence="2 3">
    <name type="scientific">Aromia moschata</name>
    <dbReference type="NCBI Taxonomy" id="1265417"/>
    <lineage>
        <taxon>Eukaryota</taxon>
        <taxon>Metazoa</taxon>
        <taxon>Ecdysozoa</taxon>
        <taxon>Arthropoda</taxon>
        <taxon>Hexapoda</taxon>
        <taxon>Insecta</taxon>
        <taxon>Pterygota</taxon>
        <taxon>Neoptera</taxon>
        <taxon>Endopterygota</taxon>
        <taxon>Coleoptera</taxon>
        <taxon>Polyphaga</taxon>
        <taxon>Cucujiformia</taxon>
        <taxon>Chrysomeloidea</taxon>
        <taxon>Cerambycidae</taxon>
        <taxon>Cerambycinae</taxon>
        <taxon>Callichromatini</taxon>
        <taxon>Aromia</taxon>
    </lineage>
</organism>
<dbReference type="EMBL" id="JAPWTK010000037">
    <property type="protein sequence ID" value="KAJ8955616.1"/>
    <property type="molecule type" value="Genomic_DNA"/>
</dbReference>
<dbReference type="Proteomes" id="UP001162162">
    <property type="component" value="Unassembled WGS sequence"/>
</dbReference>
<evidence type="ECO:0000313" key="3">
    <source>
        <dbReference type="Proteomes" id="UP001162162"/>
    </source>
</evidence>
<dbReference type="AlphaFoldDB" id="A0AAV8YX54"/>
<evidence type="ECO:0000313" key="2">
    <source>
        <dbReference type="EMBL" id="KAJ8955616.1"/>
    </source>
</evidence>
<gene>
    <name evidence="2" type="ORF">NQ318_001446</name>
</gene>
<dbReference type="Pfam" id="PF08487">
    <property type="entry name" value="VIT"/>
    <property type="match status" value="1"/>
</dbReference>
<comment type="caution">
    <text evidence="2">The sequence shown here is derived from an EMBL/GenBank/DDBJ whole genome shotgun (WGS) entry which is preliminary data.</text>
</comment>
<accession>A0AAV8YX54</accession>
<dbReference type="PROSITE" id="PS51468">
    <property type="entry name" value="VIT"/>
    <property type="match status" value="1"/>
</dbReference>
<dbReference type="PANTHER" id="PTHR10338:SF108">
    <property type="entry name" value="INTER-ALPHA-TRYPSIN INHIBITOR HEAVY CHAIN H4-LIKE PROTEIN"/>
    <property type="match status" value="1"/>
</dbReference>